<dbReference type="EC" id="2.7.13.3" evidence="2"/>
<dbReference type="InterPro" id="IPR000700">
    <property type="entry name" value="PAS-assoc_C"/>
</dbReference>
<comment type="subunit">
    <text evidence="12">At low DSF concentrations, interacts with RpfF.</text>
</comment>
<gene>
    <name evidence="20" type="ORF">BDD16_000800</name>
</gene>
<dbReference type="InterPro" id="IPR029016">
    <property type="entry name" value="GAF-like_dom_sf"/>
</dbReference>
<dbReference type="RefSeq" id="WP_179632773.1">
    <property type="nucleotide sequence ID" value="NZ_JACCFH010000001.1"/>
</dbReference>
<evidence type="ECO:0000259" key="19">
    <source>
        <dbReference type="PROSITE" id="PS50113"/>
    </source>
</evidence>
<dbReference type="Pfam" id="PF13426">
    <property type="entry name" value="PAS_9"/>
    <property type="match status" value="1"/>
</dbReference>
<dbReference type="SMART" id="SM00448">
    <property type="entry name" value="REC"/>
    <property type="match status" value="1"/>
</dbReference>
<feature type="domain" description="Response regulatory" evidence="17">
    <location>
        <begin position="1409"/>
        <end position="1525"/>
    </location>
</feature>
<sequence>MGSDAHSLDRLDLQRAVLKAIPDLVWLKDPDGVYLACNPRFEQLFGAPEASIIGRTDHDFVPAELADFFRHHDLAAMRSSTPRINEEVVTFASDGHSELLQTIKTAVRRPDGSVLGVLGIGRDIGDLRRVEQEYRALFAHNPAPMLVYERGTLRLVEVNEAFLQLYGYRADEIEALRLPDLYVPEERERLIALAHHVRGLVNTGEWHQQRRDGSRLVVVSRSHDIGHEDRDCRVAVMTDVTRLHSARQRDRSRLRLLESLARGDTLPALLEQLARDHEALFPRSLCSILLLDNAGTQLLHGAAPSLPDAYNQAVHGLAIGPQTGSCGAAASLGQRVIAADLQSHPNWAPFREIVAAHGLAACWSEPIIGAHGRVLGTFAVYRREPGEPDAEELEHQSFSVQLAATAITQWTTTQQLHRSERQLRDILHAIPDLVWLKDADGVIRSCNAAFAQLVGRPEEQIVGHLAADLLDADTVVALDQGDTAIFAGGATHGCELWLGAAGGQRGLYETIKTPLHDDRGALVGVLGVARDITLIRQGARALAEQERLIDTMFGQTTDSIVLIDPDTLGFVTFNDAAWRGLGYTRETFTALQPMDLQLDLDEGEIRQAVAQVRAGAPQSLETRHRRADGGIQYAMLTLRMLSYSGRPLVSAVWRDITESRRHEARIHRLNQAYAVLSSVNEAIVRLRDPDRLYAEVCRIVVEIGGFRLAWIGQAEGERVLPLVHAGHSDGYVEQLRLPRDGGQPGPTVRTLLSGAPAVVNDIAADPRMAPWREAALQRGYRASAAFPVTVNGQVRCCLSVYAGTVGHFDTEQVALYSRLTQDVAFALELRSAEAATRQEQLLREQLMESVAGLFFVLDQQGHVVMWNRRFEEVTGYRPDEIRARVATDYFDPHERALIAARIHDVFAHGEAQAEASLVGRDGRRTPYLFVSRRIDLDQPLIVGTGIDISDRVHSERELAGYRQHLEELVATRTAELEHVNARLNREDQRLRAMLSLSQKASTLGEEDLLQLGLGEAMRLSGSTAGCLHDSDDASRLQLLACTGCTPESIVVPDVPSGEPLLPPWELARRQGRPLVLGEATPGVALPPGADQMVAVPIIEDETLRLMLCAAGKTEPYGEADVRELELIGMDLWRIIRRRRIELALEQAKVVADAASLAKSAFLANMSHEIRTPMNAVIGFAHLLRRDPLTPRQRDHLGRITDASQHLLEVINDILDFSKIEARKIHLETTDFDPRDSIERVVAMLLDRARAKQLVLDVQTAHCPPALRADRLRLEQVLLNLIGNAVKFTPQGRIDVRATALGGDSGAAWLRFEVEDTGVGIAPEQIAHLFAAFEQADASTTRHFGGTGLGLAISKRLVELMHGRIGLRSEPGRGSLFWFELPLLPGHPLAERPARPATLLAAPAGLRSARVLLVEDNPVNQEVAAELLLSLGLQVDLADDGAQAVARFSAGRHDLILMDMQMPVMDGLLATAAIRRLPGGERVPIVALTASAFHDDRAQCLAAGMDDFLGKPVEPGQLHRCLMTWLGPAGSLASTAAPVPPLPEDEAALQSALGAAGLDIPDALARLGGDTLLYRRSLRLFAEHHRGDAAALRETTTGTTLRSRTHAIAGVTGTLGARGLQRQAREIERAAAACGDRVVNTGLQDRANRLAEALDGLLGQIDAALGTERVPADPAAGTGGHQAAQDTLRDGIDWPHVQALLAALQPLLAEHDTAVIDLHEQAAPVLAPALGTLARALAQAIDTFDFDLAQQILAQALAQVHAALQAGGHAAE</sequence>
<name>A0A7Y9UAW1_9BURK</name>
<dbReference type="Pfam" id="PF02518">
    <property type="entry name" value="HATPase_c"/>
    <property type="match status" value="1"/>
</dbReference>
<dbReference type="NCBIfam" id="TIGR00229">
    <property type="entry name" value="sensory_box"/>
    <property type="match status" value="5"/>
</dbReference>
<evidence type="ECO:0000256" key="6">
    <source>
        <dbReference type="ARBA" id="ARBA00022741"/>
    </source>
</evidence>
<keyword evidence="6" id="KW-0547">Nucleotide-binding</keyword>
<keyword evidence="4" id="KW-0808">Transferase</keyword>
<evidence type="ECO:0000256" key="7">
    <source>
        <dbReference type="ARBA" id="ARBA00022777"/>
    </source>
</evidence>
<dbReference type="SMART" id="SM00086">
    <property type="entry name" value="PAC"/>
    <property type="match status" value="5"/>
</dbReference>
<dbReference type="SUPFAM" id="SSF52172">
    <property type="entry name" value="CheY-like"/>
    <property type="match status" value="1"/>
</dbReference>
<comment type="function">
    <text evidence="11">Member of the two-component regulatory system BvgS/BvgA. Phosphorylates BvgA via a four-step phosphorelay in response to environmental signals.</text>
</comment>
<dbReference type="SUPFAM" id="SSF55785">
    <property type="entry name" value="PYP-like sensor domain (PAS domain)"/>
    <property type="match status" value="5"/>
</dbReference>
<dbReference type="CDD" id="cd16922">
    <property type="entry name" value="HATPase_EvgS-ArcB-TorS-like"/>
    <property type="match status" value="1"/>
</dbReference>
<dbReference type="Gene3D" id="3.30.450.40">
    <property type="match status" value="3"/>
</dbReference>
<evidence type="ECO:0000256" key="9">
    <source>
        <dbReference type="ARBA" id="ARBA00023012"/>
    </source>
</evidence>
<dbReference type="InterPro" id="IPR000014">
    <property type="entry name" value="PAS"/>
</dbReference>
<evidence type="ECO:0000256" key="3">
    <source>
        <dbReference type="ARBA" id="ARBA00022553"/>
    </source>
</evidence>
<dbReference type="Gene3D" id="3.30.450.20">
    <property type="entry name" value="PAS domain"/>
    <property type="match status" value="5"/>
</dbReference>
<dbReference type="InterPro" id="IPR036641">
    <property type="entry name" value="HPT_dom_sf"/>
</dbReference>
<dbReference type="SMART" id="SM00388">
    <property type="entry name" value="HisKA"/>
    <property type="match status" value="1"/>
</dbReference>
<dbReference type="FunFam" id="1.10.287.130:FF:000002">
    <property type="entry name" value="Two-component osmosensing histidine kinase"/>
    <property type="match status" value="1"/>
</dbReference>
<dbReference type="GO" id="GO:0000155">
    <property type="term" value="F:phosphorelay sensor kinase activity"/>
    <property type="evidence" value="ECO:0007669"/>
    <property type="project" value="InterPro"/>
</dbReference>
<feature type="domain" description="PAS" evidence="18">
    <location>
        <begin position="10"/>
        <end position="88"/>
    </location>
</feature>
<evidence type="ECO:0000256" key="14">
    <source>
        <dbReference type="ARBA" id="ARBA00070152"/>
    </source>
</evidence>
<evidence type="ECO:0000313" key="20">
    <source>
        <dbReference type="EMBL" id="NYG31814.1"/>
    </source>
</evidence>
<dbReference type="PANTHER" id="PTHR43047">
    <property type="entry name" value="TWO-COMPONENT HISTIDINE PROTEIN KINASE"/>
    <property type="match status" value="1"/>
</dbReference>
<organism evidence="20 21">
    <name type="scientific">Sphaerotilus montanus</name>
    <dbReference type="NCBI Taxonomy" id="522889"/>
    <lineage>
        <taxon>Bacteria</taxon>
        <taxon>Pseudomonadati</taxon>
        <taxon>Pseudomonadota</taxon>
        <taxon>Betaproteobacteria</taxon>
        <taxon>Burkholderiales</taxon>
        <taxon>Sphaerotilaceae</taxon>
        <taxon>Sphaerotilus</taxon>
    </lineage>
</organism>
<dbReference type="InterPro" id="IPR003594">
    <property type="entry name" value="HATPase_dom"/>
</dbReference>
<dbReference type="InterPro" id="IPR013656">
    <property type="entry name" value="PAS_4"/>
</dbReference>
<feature type="domain" description="PAS" evidence="18">
    <location>
        <begin position="839"/>
        <end position="909"/>
    </location>
</feature>
<dbReference type="Proteomes" id="UP000518288">
    <property type="component" value="Unassembled WGS sequence"/>
</dbReference>
<keyword evidence="21" id="KW-1185">Reference proteome</keyword>
<dbReference type="SUPFAM" id="SSF55781">
    <property type="entry name" value="GAF domain-like"/>
    <property type="match status" value="3"/>
</dbReference>
<comment type="caution">
    <text evidence="20">The sequence shown here is derived from an EMBL/GenBank/DDBJ whole genome shotgun (WGS) entry which is preliminary data.</text>
</comment>
<accession>A0A7Y9UAW1</accession>
<evidence type="ECO:0000256" key="10">
    <source>
        <dbReference type="ARBA" id="ARBA00023026"/>
    </source>
</evidence>
<keyword evidence="10" id="KW-0843">Virulence</keyword>
<dbReference type="Gene3D" id="1.10.287.130">
    <property type="match status" value="1"/>
</dbReference>
<feature type="domain" description="PAS" evidence="18">
    <location>
        <begin position="130"/>
        <end position="204"/>
    </location>
</feature>
<reference evidence="20 21" key="1">
    <citation type="submission" date="2020-07" db="EMBL/GenBank/DDBJ databases">
        <title>Genomic Encyclopedia of Archaeal and Bacterial Type Strains, Phase II (KMG-II): from individual species to whole genera.</title>
        <authorList>
            <person name="Goeker M."/>
        </authorList>
    </citation>
    <scope>NUCLEOTIDE SEQUENCE [LARGE SCALE GENOMIC DNA]</scope>
    <source>
        <strain evidence="20 21">DSM 21226</strain>
    </source>
</reference>
<dbReference type="GO" id="GO:0005524">
    <property type="term" value="F:ATP binding"/>
    <property type="evidence" value="ECO:0007669"/>
    <property type="project" value="UniProtKB-KW"/>
</dbReference>
<dbReference type="PROSITE" id="PS50112">
    <property type="entry name" value="PAS"/>
    <property type="match status" value="4"/>
</dbReference>
<comment type="catalytic activity">
    <reaction evidence="1">
        <text>ATP + protein L-histidine = ADP + protein N-phospho-L-histidine.</text>
        <dbReference type="EC" id="2.7.13.3"/>
    </reaction>
</comment>
<evidence type="ECO:0000256" key="15">
    <source>
        <dbReference type="PROSITE-ProRule" id="PRU00169"/>
    </source>
</evidence>
<dbReference type="Gene3D" id="3.40.50.2300">
    <property type="match status" value="1"/>
</dbReference>
<evidence type="ECO:0000256" key="5">
    <source>
        <dbReference type="ARBA" id="ARBA00022729"/>
    </source>
</evidence>
<dbReference type="InterPro" id="IPR003661">
    <property type="entry name" value="HisK_dim/P_dom"/>
</dbReference>
<feature type="modified residue" description="4-aspartylphosphate" evidence="15">
    <location>
        <position position="1458"/>
    </location>
</feature>
<dbReference type="PROSITE" id="PS50109">
    <property type="entry name" value="HIS_KIN"/>
    <property type="match status" value="1"/>
</dbReference>
<dbReference type="PROSITE" id="PS50110">
    <property type="entry name" value="RESPONSE_REGULATORY"/>
    <property type="match status" value="1"/>
</dbReference>
<evidence type="ECO:0000256" key="13">
    <source>
        <dbReference type="ARBA" id="ARBA00068150"/>
    </source>
</evidence>
<feature type="domain" description="Histidine kinase" evidence="16">
    <location>
        <begin position="1164"/>
        <end position="1384"/>
    </location>
</feature>
<dbReference type="Pfam" id="PF08448">
    <property type="entry name" value="PAS_4"/>
    <property type="match status" value="3"/>
</dbReference>
<dbReference type="PRINTS" id="PR00344">
    <property type="entry name" value="BCTRLSENSOR"/>
</dbReference>
<feature type="domain" description="PAC" evidence="19">
    <location>
        <begin position="84"/>
        <end position="136"/>
    </location>
</feature>
<evidence type="ECO:0000256" key="11">
    <source>
        <dbReference type="ARBA" id="ARBA00058004"/>
    </source>
</evidence>
<dbReference type="InterPro" id="IPR001610">
    <property type="entry name" value="PAC"/>
</dbReference>
<proteinExistence type="predicted"/>
<evidence type="ECO:0000313" key="21">
    <source>
        <dbReference type="Proteomes" id="UP000518288"/>
    </source>
</evidence>
<evidence type="ECO:0000256" key="12">
    <source>
        <dbReference type="ARBA" id="ARBA00064003"/>
    </source>
</evidence>
<keyword evidence="5" id="KW-0732">Signal</keyword>
<dbReference type="Pfam" id="PF00072">
    <property type="entry name" value="Response_reg"/>
    <property type="match status" value="1"/>
</dbReference>
<dbReference type="InterPro" id="IPR035965">
    <property type="entry name" value="PAS-like_dom_sf"/>
</dbReference>
<dbReference type="Pfam" id="PF13185">
    <property type="entry name" value="GAF_2"/>
    <property type="match status" value="3"/>
</dbReference>
<dbReference type="EMBL" id="JACCFH010000001">
    <property type="protein sequence ID" value="NYG31814.1"/>
    <property type="molecule type" value="Genomic_DNA"/>
</dbReference>
<dbReference type="InterPro" id="IPR005467">
    <property type="entry name" value="His_kinase_dom"/>
</dbReference>
<evidence type="ECO:0000256" key="1">
    <source>
        <dbReference type="ARBA" id="ARBA00000085"/>
    </source>
</evidence>
<evidence type="ECO:0000256" key="8">
    <source>
        <dbReference type="ARBA" id="ARBA00022840"/>
    </source>
</evidence>
<dbReference type="FunFam" id="3.30.565.10:FF:000010">
    <property type="entry name" value="Sensor histidine kinase RcsC"/>
    <property type="match status" value="1"/>
</dbReference>
<dbReference type="SMART" id="SM00065">
    <property type="entry name" value="GAF"/>
    <property type="match status" value="2"/>
</dbReference>
<dbReference type="SUPFAM" id="SSF47226">
    <property type="entry name" value="Histidine-containing phosphotransfer domain, HPT domain"/>
    <property type="match status" value="1"/>
</dbReference>
<dbReference type="Pfam" id="PF00512">
    <property type="entry name" value="HisKA"/>
    <property type="match status" value="1"/>
</dbReference>
<dbReference type="PROSITE" id="PS50113">
    <property type="entry name" value="PAC"/>
    <property type="match status" value="2"/>
</dbReference>
<evidence type="ECO:0000259" key="17">
    <source>
        <dbReference type="PROSITE" id="PS50110"/>
    </source>
</evidence>
<evidence type="ECO:0000259" key="18">
    <source>
        <dbReference type="PROSITE" id="PS50112"/>
    </source>
</evidence>
<dbReference type="SMART" id="SM00091">
    <property type="entry name" value="PAS"/>
    <property type="match status" value="5"/>
</dbReference>
<dbReference type="Gene3D" id="1.20.120.160">
    <property type="entry name" value="HPT domain"/>
    <property type="match status" value="1"/>
</dbReference>
<evidence type="ECO:0000256" key="4">
    <source>
        <dbReference type="ARBA" id="ARBA00022679"/>
    </source>
</evidence>
<keyword evidence="3 15" id="KW-0597">Phosphoprotein</keyword>
<dbReference type="Gene3D" id="3.30.565.10">
    <property type="entry name" value="Histidine kinase-like ATPase, C-terminal domain"/>
    <property type="match status" value="1"/>
</dbReference>
<dbReference type="InterPro" id="IPR011006">
    <property type="entry name" value="CheY-like_superfamily"/>
</dbReference>
<dbReference type="SUPFAM" id="SSF47384">
    <property type="entry name" value="Homodimeric domain of signal transducing histidine kinase"/>
    <property type="match status" value="1"/>
</dbReference>
<dbReference type="InterPro" id="IPR036097">
    <property type="entry name" value="HisK_dim/P_sf"/>
</dbReference>
<dbReference type="InterPro" id="IPR003018">
    <property type="entry name" value="GAF"/>
</dbReference>
<dbReference type="PANTHER" id="PTHR43047:SF64">
    <property type="entry name" value="HISTIDINE KINASE CONTAINING CHEY-HOMOLOGOUS RECEIVER DOMAIN AND PAS DOMAIN-RELATED"/>
    <property type="match status" value="1"/>
</dbReference>
<feature type="domain" description="PAS" evidence="18">
    <location>
        <begin position="419"/>
        <end position="463"/>
    </location>
</feature>
<keyword evidence="8" id="KW-0067">ATP-binding</keyword>
<dbReference type="CDD" id="cd00082">
    <property type="entry name" value="HisKA"/>
    <property type="match status" value="1"/>
</dbReference>
<dbReference type="InterPro" id="IPR004358">
    <property type="entry name" value="Sig_transdc_His_kin-like_C"/>
</dbReference>
<dbReference type="InterPro" id="IPR001789">
    <property type="entry name" value="Sig_transdc_resp-reg_receiver"/>
</dbReference>
<dbReference type="SMART" id="SM00387">
    <property type="entry name" value="HATPase_c"/>
    <property type="match status" value="1"/>
</dbReference>
<dbReference type="SUPFAM" id="SSF55874">
    <property type="entry name" value="ATPase domain of HSP90 chaperone/DNA topoisomerase II/histidine kinase"/>
    <property type="match status" value="1"/>
</dbReference>
<dbReference type="CDD" id="cd00130">
    <property type="entry name" value="PAS"/>
    <property type="match status" value="5"/>
</dbReference>
<evidence type="ECO:0000256" key="2">
    <source>
        <dbReference type="ARBA" id="ARBA00012438"/>
    </source>
</evidence>
<dbReference type="Pfam" id="PF13188">
    <property type="entry name" value="PAS_8"/>
    <property type="match status" value="1"/>
</dbReference>
<protein>
    <recommendedName>
        <fullName evidence="13">Sensory/regulatory protein RpfC</fullName>
        <ecNumber evidence="2">2.7.13.3</ecNumber>
    </recommendedName>
    <alternativeName>
        <fullName evidence="14">Virulence sensor protein BvgS</fullName>
    </alternativeName>
</protein>
<dbReference type="CDD" id="cd17546">
    <property type="entry name" value="REC_hyHK_CKI1_RcsC-like"/>
    <property type="match status" value="1"/>
</dbReference>
<keyword evidence="9" id="KW-0902">Two-component regulatory system</keyword>
<keyword evidence="7" id="KW-0418">Kinase</keyword>
<evidence type="ECO:0000259" key="16">
    <source>
        <dbReference type="PROSITE" id="PS50109"/>
    </source>
</evidence>
<feature type="domain" description="PAC" evidence="19">
    <location>
        <begin position="492"/>
        <end position="544"/>
    </location>
</feature>
<dbReference type="InterPro" id="IPR036890">
    <property type="entry name" value="HATPase_C_sf"/>
</dbReference>